<dbReference type="Proteomes" id="UP001497480">
    <property type="component" value="Unassembled WGS sequence"/>
</dbReference>
<comment type="caution">
    <text evidence="1">The sequence shown here is derived from an EMBL/GenBank/DDBJ whole genome shotgun (WGS) entry which is preliminary data.</text>
</comment>
<evidence type="ECO:0000313" key="2">
    <source>
        <dbReference type="Proteomes" id="UP001497480"/>
    </source>
</evidence>
<reference evidence="1 2" key="1">
    <citation type="submission" date="2024-03" db="EMBL/GenBank/DDBJ databases">
        <authorList>
            <person name="Martinez-Hernandez J."/>
        </authorList>
    </citation>
    <scope>NUCLEOTIDE SEQUENCE [LARGE SCALE GENOMIC DNA]</scope>
</reference>
<name>A0AAV1WJL6_LUPLU</name>
<evidence type="ECO:0000313" key="1">
    <source>
        <dbReference type="EMBL" id="CAL0309453.1"/>
    </source>
</evidence>
<dbReference type="EMBL" id="CAXHTB010000007">
    <property type="protein sequence ID" value="CAL0309453.1"/>
    <property type="molecule type" value="Genomic_DNA"/>
</dbReference>
<organism evidence="1 2">
    <name type="scientific">Lupinus luteus</name>
    <name type="common">European yellow lupine</name>
    <dbReference type="NCBI Taxonomy" id="3873"/>
    <lineage>
        <taxon>Eukaryota</taxon>
        <taxon>Viridiplantae</taxon>
        <taxon>Streptophyta</taxon>
        <taxon>Embryophyta</taxon>
        <taxon>Tracheophyta</taxon>
        <taxon>Spermatophyta</taxon>
        <taxon>Magnoliopsida</taxon>
        <taxon>eudicotyledons</taxon>
        <taxon>Gunneridae</taxon>
        <taxon>Pentapetalae</taxon>
        <taxon>rosids</taxon>
        <taxon>fabids</taxon>
        <taxon>Fabales</taxon>
        <taxon>Fabaceae</taxon>
        <taxon>Papilionoideae</taxon>
        <taxon>50 kb inversion clade</taxon>
        <taxon>genistoids sensu lato</taxon>
        <taxon>core genistoids</taxon>
        <taxon>Genisteae</taxon>
        <taxon>Lupinus</taxon>
    </lineage>
</organism>
<dbReference type="AlphaFoldDB" id="A0AAV1WJL6"/>
<sequence length="84" mass="9467">MSLHLKIAVRKCVIKETFTCMITCGKVLQSADYIFGNPDSYGGGIREDGNNSSSYGGDLVVYGYERHYPNQAQYRKIDSTYQSR</sequence>
<proteinExistence type="predicted"/>
<gene>
    <name evidence="1" type="ORF">LLUT_LOCUS10513</name>
</gene>
<keyword evidence="2" id="KW-1185">Reference proteome</keyword>
<accession>A0AAV1WJL6</accession>
<protein>
    <submittedName>
        <fullName evidence="1">Uncharacterized protein</fullName>
    </submittedName>
</protein>